<comment type="caution">
    <text evidence="2">The sequence shown here is derived from an EMBL/GenBank/DDBJ whole genome shotgun (WGS) entry which is preliminary data.</text>
</comment>
<gene>
    <name evidence="2" type="primary">pphA</name>
    <name evidence="2" type="ORF">Pla108_12040</name>
</gene>
<dbReference type="GO" id="GO:0008803">
    <property type="term" value="F:bis(5'-nucleosyl)-tetraphosphatase (symmetrical) activity"/>
    <property type="evidence" value="ECO:0007669"/>
    <property type="project" value="TreeGrafter"/>
</dbReference>
<evidence type="ECO:0000313" key="3">
    <source>
        <dbReference type="Proteomes" id="UP000317421"/>
    </source>
</evidence>
<keyword evidence="3" id="KW-1185">Reference proteome</keyword>
<evidence type="ECO:0000313" key="2">
    <source>
        <dbReference type="EMBL" id="TWU00257.1"/>
    </source>
</evidence>
<reference evidence="2 3" key="1">
    <citation type="submission" date="2019-02" db="EMBL/GenBank/DDBJ databases">
        <title>Deep-cultivation of Planctomycetes and their phenomic and genomic characterization uncovers novel biology.</title>
        <authorList>
            <person name="Wiegand S."/>
            <person name="Jogler M."/>
            <person name="Boedeker C."/>
            <person name="Pinto D."/>
            <person name="Vollmers J."/>
            <person name="Rivas-Marin E."/>
            <person name="Kohn T."/>
            <person name="Peeters S.H."/>
            <person name="Heuer A."/>
            <person name="Rast P."/>
            <person name="Oberbeckmann S."/>
            <person name="Bunk B."/>
            <person name="Jeske O."/>
            <person name="Meyerdierks A."/>
            <person name="Storesund J.E."/>
            <person name="Kallscheuer N."/>
            <person name="Luecker S."/>
            <person name="Lage O.M."/>
            <person name="Pohl T."/>
            <person name="Merkel B.J."/>
            <person name="Hornburger P."/>
            <person name="Mueller R.-W."/>
            <person name="Bruemmer F."/>
            <person name="Labrenz M."/>
            <person name="Spormann A.M."/>
            <person name="Op Den Camp H."/>
            <person name="Overmann J."/>
            <person name="Amann R."/>
            <person name="Jetten M.S.M."/>
            <person name="Mascher T."/>
            <person name="Medema M.H."/>
            <person name="Devos D.P."/>
            <person name="Kaster A.-K."/>
            <person name="Ovreas L."/>
            <person name="Rohde M."/>
            <person name="Galperin M.Y."/>
            <person name="Jogler C."/>
        </authorList>
    </citation>
    <scope>NUCLEOTIDE SEQUENCE [LARGE SCALE GENOMIC DNA]</scope>
    <source>
        <strain evidence="2 3">Pla108</strain>
    </source>
</reference>
<accession>A0A5C6ALC0</accession>
<keyword evidence="2" id="KW-0378">Hydrolase</keyword>
<protein>
    <submittedName>
        <fullName evidence="2">Serine/threonine-protein phosphatase 1</fullName>
        <ecNumber evidence="2">3.1.3.16</ecNumber>
    </submittedName>
</protein>
<dbReference type="InterPro" id="IPR029052">
    <property type="entry name" value="Metallo-depent_PP-like"/>
</dbReference>
<name>A0A5C6ALC0_9BACT</name>
<dbReference type="InterPro" id="IPR004843">
    <property type="entry name" value="Calcineurin-like_PHP"/>
</dbReference>
<dbReference type="Proteomes" id="UP000317421">
    <property type="component" value="Unassembled WGS sequence"/>
</dbReference>
<dbReference type="EMBL" id="SJPR01000001">
    <property type="protein sequence ID" value="TWU00257.1"/>
    <property type="molecule type" value="Genomic_DNA"/>
</dbReference>
<evidence type="ECO:0000259" key="1">
    <source>
        <dbReference type="Pfam" id="PF00149"/>
    </source>
</evidence>
<sequence length="222" mass="24531">MPRLIAIGDIHGCSAALRALLEVIDLQEEDRLVTLGDYVDRGPDSRGVLDTLLEIDASGRLIPLLGNHEEMMLGALRGSYPRNLWLHHGGVATLDSYGFVGDLSVIPQEHLDLLDRCLPYYEADEVFFTHANYVADEPLDRQPVEALRWQSLQEHFPAEHVSGKRAIVGHSSQKGGEVLDGGYLWCLDTYCHGGGWLTACDAATGQMWQASANGRLRNHSDE</sequence>
<dbReference type="RefSeq" id="WP_146443943.1">
    <property type="nucleotide sequence ID" value="NZ_SJPR01000001.1"/>
</dbReference>
<dbReference type="OrthoDB" id="384253at2"/>
<dbReference type="PANTHER" id="PTHR42850:SF4">
    <property type="entry name" value="ZINC-DEPENDENT ENDOPOLYPHOSPHATASE"/>
    <property type="match status" value="1"/>
</dbReference>
<organism evidence="2 3">
    <name type="scientific">Botrimarina colliarenosi</name>
    <dbReference type="NCBI Taxonomy" id="2528001"/>
    <lineage>
        <taxon>Bacteria</taxon>
        <taxon>Pseudomonadati</taxon>
        <taxon>Planctomycetota</taxon>
        <taxon>Planctomycetia</taxon>
        <taxon>Pirellulales</taxon>
        <taxon>Lacipirellulaceae</taxon>
        <taxon>Botrimarina</taxon>
    </lineage>
</organism>
<dbReference type="CDD" id="cd00144">
    <property type="entry name" value="MPP_PPP_family"/>
    <property type="match status" value="1"/>
</dbReference>
<dbReference type="EC" id="3.1.3.16" evidence="2"/>
<dbReference type="SUPFAM" id="SSF56300">
    <property type="entry name" value="Metallo-dependent phosphatases"/>
    <property type="match status" value="1"/>
</dbReference>
<dbReference type="AlphaFoldDB" id="A0A5C6ALC0"/>
<dbReference type="GO" id="GO:0005737">
    <property type="term" value="C:cytoplasm"/>
    <property type="evidence" value="ECO:0007669"/>
    <property type="project" value="TreeGrafter"/>
</dbReference>
<dbReference type="Gene3D" id="3.60.21.10">
    <property type="match status" value="1"/>
</dbReference>
<dbReference type="GO" id="GO:0110154">
    <property type="term" value="P:RNA decapping"/>
    <property type="evidence" value="ECO:0007669"/>
    <property type="project" value="TreeGrafter"/>
</dbReference>
<feature type="domain" description="Calcineurin-like phosphoesterase" evidence="1">
    <location>
        <begin position="3"/>
        <end position="133"/>
    </location>
</feature>
<dbReference type="InterPro" id="IPR050126">
    <property type="entry name" value="Ap4A_hydrolase"/>
</dbReference>
<dbReference type="GO" id="GO:0004722">
    <property type="term" value="F:protein serine/threonine phosphatase activity"/>
    <property type="evidence" value="ECO:0007669"/>
    <property type="project" value="UniProtKB-EC"/>
</dbReference>
<dbReference type="PANTHER" id="PTHR42850">
    <property type="entry name" value="METALLOPHOSPHOESTERASE"/>
    <property type="match status" value="1"/>
</dbReference>
<dbReference type="Pfam" id="PF00149">
    <property type="entry name" value="Metallophos"/>
    <property type="match status" value="1"/>
</dbReference>
<proteinExistence type="predicted"/>